<accession>A0A9W8WEJ8</accession>
<dbReference type="Proteomes" id="UP001140502">
    <property type="component" value="Unassembled WGS sequence"/>
</dbReference>
<dbReference type="SUPFAM" id="SSF54160">
    <property type="entry name" value="Chromo domain-like"/>
    <property type="match status" value="1"/>
</dbReference>
<dbReference type="Pfam" id="PF00385">
    <property type="entry name" value="Chromo"/>
    <property type="match status" value="1"/>
</dbReference>
<dbReference type="SMART" id="SM00298">
    <property type="entry name" value="CHROMO"/>
    <property type="match status" value="1"/>
</dbReference>
<sequence length="662" mass="74985">MSFSIDQFESEATRMVYAGHTDPNTLPTHYLPRNGADGQAAYFGQERRTLVLDLFRGLTIPRNPRLWQCLPAKQQYECDTSPEIVRINQQLLELRGTTDKKPLERKKLYAEKRKLVAERLRKWQKNQPVKHDDPPGYHRAIFDRVRFLMPERDRLAQNLFLIDKLRSPAGLAVLHDMLALYQKHRNVEYRPGLELDKCHCREDSNGSSYDWRHIYDCHKTAAAKADGFAELCFLCNEWFCGIGAWETHCQHHLDHPDSLPTWCDPLAYGGVLARAGYCPFCLGDERMPASVRMYQFKKRWTWLDHIQIHIRDLEDASRPLTCPRPHSPCPGVFESVLDLQFHLQDAFGIERSNDAKKIKRPRYGSDEVSPSKRMKAQQCRGSSEEDDRMAVLQTQQIFYNTYLDGVQRQLSPGSTGLSREPTTSYSSGIADSEDAAPSGYSTPLLSAQSEEVIDPAMSLVGPWPGDKLTGCTAASGPLEATPDTLQEIQGPLHGSFSAVLSVIEERGVTSTTSSIDADVSFQDISTEQVSDVTKAGVTSDLISNDEELIGRVPMWNSQDKESHDKPLPLDQEGTEFEVESLIAKGRIGRRVWYKVKWKGYPESNNSWVKKKDIGTGAIAKYEARRPCGRDKFKFERLVSKQEVGGAILYEVKWQGQPESENI</sequence>
<organism evidence="4 5">
    <name type="scientific">Fusarium piperis</name>
    <dbReference type="NCBI Taxonomy" id="1435070"/>
    <lineage>
        <taxon>Eukaryota</taxon>
        <taxon>Fungi</taxon>
        <taxon>Dikarya</taxon>
        <taxon>Ascomycota</taxon>
        <taxon>Pezizomycotina</taxon>
        <taxon>Sordariomycetes</taxon>
        <taxon>Hypocreomycetidae</taxon>
        <taxon>Hypocreales</taxon>
        <taxon>Nectriaceae</taxon>
        <taxon>Fusarium</taxon>
        <taxon>Fusarium solani species complex</taxon>
    </lineage>
</organism>
<evidence type="ECO:0000259" key="3">
    <source>
        <dbReference type="PROSITE" id="PS50013"/>
    </source>
</evidence>
<comment type="subunit">
    <text evidence="1">Component of the NuA4 histone acetyltransferase complex.</text>
</comment>
<dbReference type="PROSITE" id="PS50013">
    <property type="entry name" value="CHROMO_2"/>
    <property type="match status" value="2"/>
</dbReference>
<feature type="compositionally biased region" description="Polar residues" evidence="2">
    <location>
        <begin position="410"/>
        <end position="429"/>
    </location>
</feature>
<dbReference type="AlphaFoldDB" id="A0A9W8WEJ8"/>
<comment type="caution">
    <text evidence="4">The sequence shown here is derived from an EMBL/GenBank/DDBJ whole genome shotgun (WGS) entry which is preliminary data.</text>
</comment>
<feature type="domain" description="Chromo" evidence="3">
    <location>
        <begin position="632"/>
        <end position="662"/>
    </location>
</feature>
<evidence type="ECO:0000313" key="4">
    <source>
        <dbReference type="EMBL" id="KAJ4322073.1"/>
    </source>
</evidence>
<reference evidence="4" key="1">
    <citation type="submission" date="2022-10" db="EMBL/GenBank/DDBJ databases">
        <title>Tapping the CABI collections for fungal endophytes: first genome assemblies for Collariella, Neodidymelliopsis, Ascochyta clinopodiicola, Didymella pomorum, Didymosphaeria variabile, Neocosmospora piperis and Neocucurbitaria cava.</title>
        <authorList>
            <person name="Hill R."/>
        </authorList>
    </citation>
    <scope>NUCLEOTIDE SEQUENCE</scope>
    <source>
        <strain evidence="4">IMI 366586</strain>
    </source>
</reference>
<protein>
    <recommendedName>
        <fullName evidence="3">Chromo domain-containing protein</fullName>
    </recommendedName>
</protein>
<feature type="domain" description="Chromo" evidence="3">
    <location>
        <begin position="576"/>
        <end position="613"/>
    </location>
</feature>
<feature type="region of interest" description="Disordered" evidence="2">
    <location>
        <begin position="354"/>
        <end position="387"/>
    </location>
</feature>
<feature type="region of interest" description="Disordered" evidence="2">
    <location>
        <begin position="410"/>
        <end position="442"/>
    </location>
</feature>
<dbReference type="Gene3D" id="2.40.50.40">
    <property type="match status" value="1"/>
</dbReference>
<dbReference type="InterPro" id="IPR000953">
    <property type="entry name" value="Chromo/chromo_shadow_dom"/>
</dbReference>
<proteinExistence type="predicted"/>
<dbReference type="OrthoDB" id="4357582at2759"/>
<keyword evidence="5" id="KW-1185">Reference proteome</keyword>
<name>A0A9W8WEJ8_9HYPO</name>
<dbReference type="InterPro" id="IPR016197">
    <property type="entry name" value="Chromo-like_dom_sf"/>
</dbReference>
<evidence type="ECO:0000313" key="5">
    <source>
        <dbReference type="Proteomes" id="UP001140502"/>
    </source>
</evidence>
<dbReference type="CDD" id="cd00024">
    <property type="entry name" value="CD_CSD"/>
    <property type="match status" value="2"/>
</dbReference>
<dbReference type="EMBL" id="JAPEUR010000087">
    <property type="protein sequence ID" value="KAJ4322073.1"/>
    <property type="molecule type" value="Genomic_DNA"/>
</dbReference>
<dbReference type="GO" id="GO:0006338">
    <property type="term" value="P:chromatin remodeling"/>
    <property type="evidence" value="ECO:0007669"/>
    <property type="project" value="UniProtKB-ARBA"/>
</dbReference>
<evidence type="ECO:0000256" key="1">
    <source>
        <dbReference type="ARBA" id="ARBA00011353"/>
    </source>
</evidence>
<evidence type="ECO:0000256" key="2">
    <source>
        <dbReference type="SAM" id="MobiDB-lite"/>
    </source>
</evidence>
<dbReference type="PANTHER" id="PTHR37535">
    <property type="entry name" value="FLUG DOMAIN PROTEIN"/>
    <property type="match status" value="1"/>
</dbReference>
<dbReference type="PANTHER" id="PTHR37535:SF3">
    <property type="entry name" value="FLUG DOMAIN-CONTAINING PROTEIN"/>
    <property type="match status" value="1"/>
</dbReference>
<dbReference type="InterPro" id="IPR023780">
    <property type="entry name" value="Chromo_domain"/>
</dbReference>
<gene>
    <name evidence="4" type="ORF">N0V84_005011</name>
</gene>